<dbReference type="AlphaFoldDB" id="A0A3R6ZTR0"/>
<evidence type="ECO:0000313" key="1">
    <source>
        <dbReference type="EMBL" id="RHY32442.1"/>
    </source>
</evidence>
<dbReference type="EMBL" id="QUSY01000137">
    <property type="protein sequence ID" value="RHY32442.1"/>
    <property type="molecule type" value="Genomic_DNA"/>
</dbReference>
<name>A0A3R6ZTR0_9STRA</name>
<sequence>MSVDPILLNDLSPMRITPFENFVFVLDDVGFSVYSGAGYPGQGGVYYGIRGRLYVSSYRLVFVELDPSNRHFRSFSLPLYGISSSHRFRAPFFGRPTYDGIVSPVPGGGLVGPGKFRLTFQGVGFDEFRSFYEPLFEHSRELHRQMNALPNASIVQVPGALFRPDEEFSQRVAHRPHNTTDRDVEKVQKGCESPQFSKSLSWRDAQGKEQQCWSVEARTSKKEGHSFALQVTTVNVRNILVDCLGRLVELMRGDSDGDYPRAARVRIGKHYASTGEVLSMGDVQAMMARQGSEVANIASDCEDGVVAPDVSDDSGEDDE</sequence>
<dbReference type="PANTHER" id="PTHR31606:SF1">
    <property type="entry name" value="WW DOMAIN BINDING PROTEIN 2, ISOFORM E"/>
    <property type="match status" value="1"/>
</dbReference>
<proteinExistence type="predicted"/>
<accession>A0A3R6ZTR0</accession>
<gene>
    <name evidence="1" type="ORF">DYB32_002569</name>
</gene>
<dbReference type="Proteomes" id="UP000285060">
    <property type="component" value="Unassembled WGS sequence"/>
</dbReference>
<comment type="caution">
    <text evidence="1">The sequence shown here is derived from an EMBL/GenBank/DDBJ whole genome shotgun (WGS) entry which is preliminary data.</text>
</comment>
<protein>
    <submittedName>
        <fullName evidence="1">Uncharacterized protein</fullName>
    </submittedName>
</protein>
<dbReference type="GO" id="GO:0005634">
    <property type="term" value="C:nucleus"/>
    <property type="evidence" value="ECO:0007669"/>
    <property type="project" value="TreeGrafter"/>
</dbReference>
<reference evidence="1 2" key="1">
    <citation type="submission" date="2018-08" db="EMBL/GenBank/DDBJ databases">
        <title>Aphanomyces genome sequencing and annotation.</title>
        <authorList>
            <person name="Minardi D."/>
            <person name="Oidtmann B."/>
            <person name="Van Der Giezen M."/>
            <person name="Studholme D.J."/>
        </authorList>
    </citation>
    <scope>NUCLEOTIDE SEQUENCE [LARGE SCALE GENOMIC DNA]</scope>
    <source>
        <strain evidence="1 2">NJM0002</strain>
    </source>
</reference>
<organism evidence="1 2">
    <name type="scientific">Aphanomyces invadans</name>
    <dbReference type="NCBI Taxonomy" id="157072"/>
    <lineage>
        <taxon>Eukaryota</taxon>
        <taxon>Sar</taxon>
        <taxon>Stramenopiles</taxon>
        <taxon>Oomycota</taxon>
        <taxon>Saprolegniomycetes</taxon>
        <taxon>Saprolegniales</taxon>
        <taxon>Verrucalvaceae</taxon>
        <taxon>Aphanomyces</taxon>
    </lineage>
</organism>
<evidence type="ECO:0000313" key="2">
    <source>
        <dbReference type="Proteomes" id="UP000285060"/>
    </source>
</evidence>
<dbReference type="PANTHER" id="PTHR31606">
    <property type="entry name" value="WW DOMAIN BINDING PROTEIN 2, ISOFORM E"/>
    <property type="match status" value="1"/>
</dbReference>
<keyword evidence="2" id="KW-1185">Reference proteome</keyword>
<dbReference type="SUPFAM" id="SSF50729">
    <property type="entry name" value="PH domain-like"/>
    <property type="match status" value="1"/>
</dbReference>
<dbReference type="GO" id="GO:0031490">
    <property type="term" value="F:chromatin DNA binding"/>
    <property type="evidence" value="ECO:0007669"/>
    <property type="project" value="TreeGrafter"/>
</dbReference>
<dbReference type="VEuPathDB" id="FungiDB:H310_04367"/>
<dbReference type="GO" id="GO:0003713">
    <property type="term" value="F:transcription coactivator activity"/>
    <property type="evidence" value="ECO:0007669"/>
    <property type="project" value="InterPro"/>
</dbReference>
<dbReference type="InterPro" id="IPR044852">
    <property type="entry name" value="WBP2-like"/>
</dbReference>